<dbReference type="RefSeq" id="WP_158767209.1">
    <property type="nucleotide sequence ID" value="NZ_CP047045.1"/>
</dbReference>
<dbReference type="SUPFAM" id="SSF54534">
    <property type="entry name" value="FKBP-like"/>
    <property type="match status" value="1"/>
</dbReference>
<comment type="similarity">
    <text evidence="2">Belongs to the PpiC/parvulin rotamase family.</text>
</comment>
<comment type="catalytic activity">
    <reaction evidence="1">
        <text>[protein]-peptidylproline (omega=180) = [protein]-peptidylproline (omega=0)</text>
        <dbReference type="Rhea" id="RHEA:16237"/>
        <dbReference type="Rhea" id="RHEA-COMP:10747"/>
        <dbReference type="Rhea" id="RHEA-COMP:10748"/>
        <dbReference type="ChEBI" id="CHEBI:83833"/>
        <dbReference type="ChEBI" id="CHEBI:83834"/>
        <dbReference type="EC" id="5.2.1.8"/>
    </reaction>
</comment>
<evidence type="ECO:0000256" key="2">
    <source>
        <dbReference type="ARBA" id="ARBA00007656"/>
    </source>
</evidence>
<evidence type="ECO:0000313" key="11">
    <source>
        <dbReference type="EMBL" id="QGZ96420.1"/>
    </source>
</evidence>
<evidence type="ECO:0000313" key="12">
    <source>
        <dbReference type="Proteomes" id="UP000431269"/>
    </source>
</evidence>
<keyword evidence="8 11" id="KW-0413">Isomerase</keyword>
<dbReference type="Pfam" id="PF13145">
    <property type="entry name" value="Rotamase_2"/>
    <property type="match status" value="1"/>
</dbReference>
<keyword evidence="12" id="KW-1185">Reference proteome</keyword>
<dbReference type="InterPro" id="IPR000297">
    <property type="entry name" value="PPIase_PpiC"/>
</dbReference>
<feature type="compositionally biased region" description="Low complexity" evidence="9">
    <location>
        <begin position="339"/>
        <end position="349"/>
    </location>
</feature>
<organism evidence="11 12">
    <name type="scientific">Terricaulis silvestris</name>
    <dbReference type="NCBI Taxonomy" id="2686094"/>
    <lineage>
        <taxon>Bacteria</taxon>
        <taxon>Pseudomonadati</taxon>
        <taxon>Pseudomonadota</taxon>
        <taxon>Alphaproteobacteria</taxon>
        <taxon>Caulobacterales</taxon>
        <taxon>Caulobacteraceae</taxon>
        <taxon>Terricaulis</taxon>
    </lineage>
</organism>
<dbReference type="InterPro" id="IPR050245">
    <property type="entry name" value="PrsA_foldase"/>
</dbReference>
<feature type="domain" description="PpiC" evidence="10">
    <location>
        <begin position="153"/>
        <end position="243"/>
    </location>
</feature>
<accession>A0A6I6MMC7</accession>
<dbReference type="Proteomes" id="UP000431269">
    <property type="component" value="Chromosome"/>
</dbReference>
<gene>
    <name evidence="11" type="ORF">DSM104635_03279</name>
</gene>
<evidence type="ECO:0000256" key="3">
    <source>
        <dbReference type="ARBA" id="ARBA00013194"/>
    </source>
</evidence>
<dbReference type="PANTHER" id="PTHR47245">
    <property type="entry name" value="PEPTIDYLPROLYL ISOMERASE"/>
    <property type="match status" value="1"/>
</dbReference>
<name>A0A6I6MMC7_9CAUL</name>
<dbReference type="InterPro" id="IPR046357">
    <property type="entry name" value="PPIase_dom_sf"/>
</dbReference>
<dbReference type="GO" id="GO:0003755">
    <property type="term" value="F:peptidyl-prolyl cis-trans isomerase activity"/>
    <property type="evidence" value="ECO:0007669"/>
    <property type="project" value="UniProtKB-KW"/>
</dbReference>
<feature type="region of interest" description="Disordered" evidence="9">
    <location>
        <begin position="285"/>
        <end position="368"/>
    </location>
</feature>
<dbReference type="EC" id="5.2.1.8" evidence="3"/>
<evidence type="ECO:0000256" key="1">
    <source>
        <dbReference type="ARBA" id="ARBA00000971"/>
    </source>
</evidence>
<protein>
    <recommendedName>
        <fullName evidence="4">Parvulin-like PPIase</fullName>
        <ecNumber evidence="3">5.2.1.8</ecNumber>
    </recommendedName>
    <alternativeName>
        <fullName evidence="6">Peptidyl-prolyl cis-trans isomerase plp</fullName>
    </alternativeName>
    <alternativeName>
        <fullName evidence="7">Rotamase plp</fullName>
    </alternativeName>
</protein>
<evidence type="ECO:0000256" key="4">
    <source>
        <dbReference type="ARBA" id="ARBA00018370"/>
    </source>
</evidence>
<evidence type="ECO:0000256" key="8">
    <source>
        <dbReference type="PROSITE-ProRule" id="PRU00278"/>
    </source>
</evidence>
<proteinExistence type="inferred from homology"/>
<dbReference type="PROSITE" id="PS01096">
    <property type="entry name" value="PPIC_PPIASE_1"/>
    <property type="match status" value="1"/>
</dbReference>
<evidence type="ECO:0000259" key="10">
    <source>
        <dbReference type="PROSITE" id="PS50198"/>
    </source>
</evidence>
<keyword evidence="5 8" id="KW-0697">Rotamase</keyword>
<feature type="compositionally biased region" description="Low complexity" evidence="9">
    <location>
        <begin position="357"/>
        <end position="368"/>
    </location>
</feature>
<evidence type="ECO:0000256" key="5">
    <source>
        <dbReference type="ARBA" id="ARBA00023110"/>
    </source>
</evidence>
<dbReference type="KEGG" id="tsv:DSM104635_03279"/>
<dbReference type="AlphaFoldDB" id="A0A6I6MMC7"/>
<dbReference type="InterPro" id="IPR027304">
    <property type="entry name" value="Trigger_fact/SurA_dom_sf"/>
</dbReference>
<feature type="compositionally biased region" description="Low complexity" evidence="9">
    <location>
        <begin position="304"/>
        <end position="321"/>
    </location>
</feature>
<dbReference type="PROSITE" id="PS51257">
    <property type="entry name" value="PROKAR_LIPOPROTEIN"/>
    <property type="match status" value="1"/>
</dbReference>
<evidence type="ECO:0000256" key="7">
    <source>
        <dbReference type="ARBA" id="ARBA00031484"/>
    </source>
</evidence>
<dbReference type="EMBL" id="CP047045">
    <property type="protein sequence ID" value="QGZ96420.1"/>
    <property type="molecule type" value="Genomic_DNA"/>
</dbReference>
<reference evidence="12" key="1">
    <citation type="submission" date="2019-12" db="EMBL/GenBank/DDBJ databases">
        <title>Complete genome of Terracaulis silvestris 0127_4.</title>
        <authorList>
            <person name="Vieira S."/>
            <person name="Riedel T."/>
            <person name="Sproer C."/>
            <person name="Pascual J."/>
            <person name="Boedeker C."/>
            <person name="Overmann J."/>
        </authorList>
    </citation>
    <scope>NUCLEOTIDE SEQUENCE [LARGE SCALE GENOMIC DNA]</scope>
    <source>
        <strain evidence="12">0127_4</strain>
    </source>
</reference>
<sequence>MAPSKKFLSVAGLIGVGLAIGLTLSGCGLGRNDDSPGNVRDPVVAATVNGRPIYIEDVRAHAVARGLLQEGEDLDANSDAFYFALEELIQFRLFAMEAEARGFDRQPDVRRQLENAQERVLAAAIYEEIDQQATNPDAIRRLYEENAGRLGQGTEIHLRHIQFNSREAADAAKRRLDAGERFEALAFELSTERDTAPDGGDLGWSLLSDVSPAIRAAVQDANVGQLMGPIQIDNTWHVVRVEDRRERGVPSLETLRPRIVDWLRFQEITRLQERLERDARIERLREQEQGAEPSDDVPVPPDATAPEEPLRPAPDAGAPVGQAPPPFPFPMGPGGVTGGAPAAPAAEAPRPQPAAPAPAEETPAGPTQ</sequence>
<evidence type="ECO:0000256" key="9">
    <source>
        <dbReference type="SAM" id="MobiDB-lite"/>
    </source>
</evidence>
<dbReference type="Gene3D" id="3.10.50.40">
    <property type="match status" value="1"/>
</dbReference>
<dbReference type="PROSITE" id="PS50198">
    <property type="entry name" value="PPIC_PPIASE_2"/>
    <property type="match status" value="1"/>
</dbReference>
<dbReference type="PANTHER" id="PTHR47245:SF2">
    <property type="entry name" value="PEPTIDYL-PROLYL CIS-TRANS ISOMERASE HP_0175-RELATED"/>
    <property type="match status" value="1"/>
</dbReference>
<evidence type="ECO:0000256" key="6">
    <source>
        <dbReference type="ARBA" id="ARBA00030642"/>
    </source>
</evidence>
<dbReference type="InterPro" id="IPR023058">
    <property type="entry name" value="PPIase_PpiC_CS"/>
</dbReference>
<feature type="compositionally biased region" description="Pro residues" evidence="9">
    <location>
        <begin position="322"/>
        <end position="331"/>
    </location>
</feature>
<dbReference type="SUPFAM" id="SSF109998">
    <property type="entry name" value="Triger factor/SurA peptide-binding domain-like"/>
    <property type="match status" value="1"/>
</dbReference>